<comment type="caution">
    <text evidence="1">The sequence shown here is derived from an EMBL/GenBank/DDBJ whole genome shotgun (WGS) entry which is preliminary data.</text>
</comment>
<dbReference type="EMBL" id="DSIY01000355">
    <property type="protein sequence ID" value="HEG92772.1"/>
    <property type="molecule type" value="Genomic_DNA"/>
</dbReference>
<dbReference type="Gene3D" id="2.130.10.10">
    <property type="entry name" value="YVTN repeat-like/Quinoprotein amine dehydrogenase"/>
    <property type="match status" value="1"/>
</dbReference>
<accession>A0A831X930</accession>
<dbReference type="SUPFAM" id="SSF55486">
    <property type="entry name" value="Metalloproteases ('zincins'), catalytic domain"/>
    <property type="match status" value="1"/>
</dbReference>
<reference evidence="1" key="1">
    <citation type="journal article" date="2020" name="mSystems">
        <title>Genome- and Community-Level Interaction Insights into Carbon Utilization and Element Cycling Functions of Hydrothermarchaeota in Hydrothermal Sediment.</title>
        <authorList>
            <person name="Zhou Z."/>
            <person name="Liu Y."/>
            <person name="Xu W."/>
            <person name="Pan J."/>
            <person name="Luo Z.H."/>
            <person name="Li M."/>
        </authorList>
    </citation>
    <scope>NUCLEOTIDE SEQUENCE [LARGE SCALE GENOMIC DNA]</scope>
    <source>
        <strain evidence="1">SpSt-210</strain>
    </source>
</reference>
<proteinExistence type="predicted"/>
<sequence>MIYPCPMIASNRQRRHSVLLIILVLIGCERVPRLSSQDVPPTVSVPIGSPGAATTTSAVTVTAGPNTSGRPLTLASLDNPRSIAVGPQSEIYIADSGIPSEPYSGRVVKIDAVTGGIEPVIEGFANSPIGEGTGSYISGVSSIALHGDMLYVVTGAGAWLNDPFYAPNKLLKRTSDGAWIEVFDFTGFEYLVDPDGNGPNSNAYGVAVSMDGDVWVSDAGGNWVARLTEDGAVAAYATFPQVNGEDAVPTGIAIGPDGSAYVTLFRCQISFRSDIEVEYWARSSGCDGLSCSWKEQPAYNPNTGHTDYRWASVRFETSHLTSGTFCYHHTINHETGHVRGLKDPDWWGQCADSVMHSGVYGCTDREWPSWSDRDKVTKIAENLVQ</sequence>
<evidence type="ECO:0000313" key="1">
    <source>
        <dbReference type="EMBL" id="HEG92772.1"/>
    </source>
</evidence>
<dbReference type="NCBIfam" id="NF033206">
    <property type="entry name" value="ScyE_fam"/>
    <property type="match status" value="1"/>
</dbReference>
<dbReference type="AlphaFoldDB" id="A0A831X930"/>
<dbReference type="SUPFAM" id="SSF101898">
    <property type="entry name" value="NHL repeat"/>
    <property type="match status" value="1"/>
</dbReference>
<organism evidence="1">
    <name type="scientific">Thermorudis peleae</name>
    <dbReference type="NCBI Taxonomy" id="1382356"/>
    <lineage>
        <taxon>Bacteria</taxon>
        <taxon>Pseudomonadati</taxon>
        <taxon>Thermomicrobiota</taxon>
        <taxon>Thermomicrobia</taxon>
        <taxon>Thermomicrobia incertae sedis</taxon>
        <taxon>Thermorudis</taxon>
    </lineage>
</organism>
<gene>
    <name evidence="1" type="ORF">ENP34_15250</name>
</gene>
<dbReference type="InterPro" id="IPR015943">
    <property type="entry name" value="WD40/YVTN_repeat-like_dom_sf"/>
</dbReference>
<name>A0A831X930_9BACT</name>
<protein>
    <submittedName>
        <fullName evidence="1">ScyD/ScyE family protein</fullName>
    </submittedName>
</protein>
<dbReference type="InterPro" id="IPR011042">
    <property type="entry name" value="6-blade_b-propeller_TolB-like"/>
</dbReference>
<dbReference type="InterPro" id="IPR048031">
    <property type="entry name" value="ScyD/ScyE-like"/>
</dbReference>
<dbReference type="Gene3D" id="2.120.10.30">
    <property type="entry name" value="TolB, C-terminal domain"/>
    <property type="match status" value="1"/>
</dbReference>